<dbReference type="SUPFAM" id="SSF53474">
    <property type="entry name" value="alpha/beta-Hydrolases"/>
    <property type="match status" value="1"/>
</dbReference>
<reference evidence="3 4" key="1">
    <citation type="submission" date="2023-12" db="EMBL/GenBank/DDBJ databases">
        <title>A high-quality genome assembly for Dillenia turbinata (Dilleniales).</title>
        <authorList>
            <person name="Chanderbali A."/>
        </authorList>
    </citation>
    <scope>NUCLEOTIDE SEQUENCE [LARGE SCALE GENOMIC DNA]</scope>
    <source>
        <strain evidence="3">LSX21</strain>
        <tissue evidence="3">Leaf</tissue>
    </source>
</reference>
<dbReference type="InterPro" id="IPR050466">
    <property type="entry name" value="Carboxylest/Gibb_receptor"/>
</dbReference>
<dbReference type="PANTHER" id="PTHR23024">
    <property type="entry name" value="ARYLACETAMIDE DEACETYLASE"/>
    <property type="match status" value="1"/>
</dbReference>
<gene>
    <name evidence="3" type="ORF">RJ641_013683</name>
</gene>
<evidence type="ECO:0000259" key="2">
    <source>
        <dbReference type="Pfam" id="PF07859"/>
    </source>
</evidence>
<dbReference type="EMBL" id="JBAMMX010000002">
    <property type="protein sequence ID" value="KAK6946139.1"/>
    <property type="molecule type" value="Genomic_DNA"/>
</dbReference>
<organism evidence="3 4">
    <name type="scientific">Dillenia turbinata</name>
    <dbReference type="NCBI Taxonomy" id="194707"/>
    <lineage>
        <taxon>Eukaryota</taxon>
        <taxon>Viridiplantae</taxon>
        <taxon>Streptophyta</taxon>
        <taxon>Embryophyta</taxon>
        <taxon>Tracheophyta</taxon>
        <taxon>Spermatophyta</taxon>
        <taxon>Magnoliopsida</taxon>
        <taxon>eudicotyledons</taxon>
        <taxon>Gunneridae</taxon>
        <taxon>Pentapetalae</taxon>
        <taxon>Dilleniales</taxon>
        <taxon>Dilleniaceae</taxon>
        <taxon>Dillenia</taxon>
    </lineage>
</organism>
<dbReference type="AlphaFoldDB" id="A0AAN8ZLN4"/>
<dbReference type="GO" id="GO:0016787">
    <property type="term" value="F:hydrolase activity"/>
    <property type="evidence" value="ECO:0007669"/>
    <property type="project" value="UniProtKB-KW"/>
</dbReference>
<keyword evidence="4" id="KW-1185">Reference proteome</keyword>
<dbReference type="Gene3D" id="3.40.50.1820">
    <property type="entry name" value="alpha/beta hydrolase"/>
    <property type="match status" value="1"/>
</dbReference>
<dbReference type="InterPro" id="IPR029058">
    <property type="entry name" value="AB_hydrolase_fold"/>
</dbReference>
<dbReference type="Pfam" id="PF07859">
    <property type="entry name" value="Abhydrolase_3"/>
    <property type="match status" value="1"/>
</dbReference>
<evidence type="ECO:0000256" key="1">
    <source>
        <dbReference type="ARBA" id="ARBA00010515"/>
    </source>
</evidence>
<protein>
    <submittedName>
        <fullName evidence="3">Alpha/beta hydrolase fold-3</fullName>
    </submittedName>
</protein>
<comment type="similarity">
    <text evidence="1">Belongs to the 'GDXG' lipolytic enzyme family.</text>
</comment>
<name>A0AAN8ZLN4_9MAGN</name>
<dbReference type="Proteomes" id="UP001370490">
    <property type="component" value="Unassembled WGS sequence"/>
</dbReference>
<dbReference type="InterPro" id="IPR013094">
    <property type="entry name" value="AB_hydrolase_3"/>
</dbReference>
<evidence type="ECO:0000313" key="4">
    <source>
        <dbReference type="Proteomes" id="UP001370490"/>
    </source>
</evidence>
<evidence type="ECO:0000313" key="3">
    <source>
        <dbReference type="EMBL" id="KAK6946139.1"/>
    </source>
</evidence>
<feature type="domain" description="Alpha/beta hydrolase fold-3" evidence="2">
    <location>
        <begin position="81"/>
        <end position="126"/>
    </location>
</feature>
<sequence>MVSNKSEILRDFSPVYKNGHVARALGIETIPPCDDPQAKIQSKDIVISPETRVSARIFIPKINRKHLKFPLLLYFHGVTCPPENPLPIAYENSWEALNWILQEFLLEESAGANIAHNVTTRAGVNGLNHGVGFGPSTFFHRRARRAFELLVHIH</sequence>
<accession>A0AAN8ZLN4</accession>
<keyword evidence="3" id="KW-0378">Hydrolase</keyword>
<dbReference type="PANTHER" id="PTHR23024:SF632">
    <property type="entry name" value="2-HYDROXYISOFLAVANONE DEHYDRATASE-LIKE"/>
    <property type="match status" value="1"/>
</dbReference>
<comment type="caution">
    <text evidence="3">The sequence shown here is derived from an EMBL/GenBank/DDBJ whole genome shotgun (WGS) entry which is preliminary data.</text>
</comment>
<proteinExistence type="inferred from homology"/>